<dbReference type="SUPFAM" id="SSF55486">
    <property type="entry name" value="Metalloproteases ('zincins'), catalytic domain"/>
    <property type="match status" value="1"/>
</dbReference>
<dbReference type="PRINTS" id="PR00791">
    <property type="entry name" value="PEPDIPTASEA"/>
</dbReference>
<gene>
    <name evidence="8" type="ORF">NQ314_012775</name>
</gene>
<comment type="caution">
    <text evidence="5">Lacks conserved residue(s) required for the propagation of feature annotation.</text>
</comment>
<dbReference type="InterPro" id="IPR001548">
    <property type="entry name" value="Peptidase_M2"/>
</dbReference>
<dbReference type="Proteomes" id="UP001162156">
    <property type="component" value="Unassembled WGS sequence"/>
</dbReference>
<keyword evidence="6" id="KW-0645">Protease</keyword>
<protein>
    <recommendedName>
        <fullName evidence="6">Angiotensin-converting enzyme</fullName>
        <ecNumber evidence="6">3.4.-.-</ecNumber>
    </recommendedName>
</protein>
<keyword evidence="6" id="KW-0862">Zinc</keyword>
<keyword evidence="6" id="KW-0482">Metalloprotease</keyword>
<name>A0AAV8X9L1_9CUCU</name>
<evidence type="ECO:0000256" key="4">
    <source>
        <dbReference type="ARBA" id="ARBA00023180"/>
    </source>
</evidence>
<keyword evidence="7" id="KW-0812">Transmembrane</keyword>
<dbReference type="GO" id="GO:0005886">
    <property type="term" value="C:plasma membrane"/>
    <property type="evidence" value="ECO:0007669"/>
    <property type="project" value="TreeGrafter"/>
</dbReference>
<comment type="cofactor">
    <cofactor evidence="6">
        <name>Zn(2+)</name>
        <dbReference type="ChEBI" id="CHEBI:29105"/>
    </cofactor>
    <text evidence="6">Binds 1 zinc ion per subunit.</text>
</comment>
<evidence type="ECO:0000256" key="1">
    <source>
        <dbReference type="ARBA" id="ARBA00008139"/>
    </source>
</evidence>
<keyword evidence="7" id="KW-0472">Membrane</keyword>
<keyword evidence="3" id="KW-1015">Disulfide bond</keyword>
<dbReference type="EC" id="3.4.-.-" evidence="6"/>
<dbReference type="PROSITE" id="PS52011">
    <property type="entry name" value="PEPTIDASE_M2"/>
    <property type="match status" value="1"/>
</dbReference>
<dbReference type="EMBL" id="JANEYF010003573">
    <property type="protein sequence ID" value="KAJ8935483.1"/>
    <property type="molecule type" value="Genomic_DNA"/>
</dbReference>
<comment type="caution">
    <text evidence="8">The sequence shown here is derived from an EMBL/GenBank/DDBJ whole genome shotgun (WGS) entry which is preliminary data.</text>
</comment>
<evidence type="ECO:0000313" key="8">
    <source>
        <dbReference type="EMBL" id="KAJ8935483.1"/>
    </source>
</evidence>
<evidence type="ECO:0000256" key="2">
    <source>
        <dbReference type="ARBA" id="ARBA00022729"/>
    </source>
</evidence>
<evidence type="ECO:0000256" key="3">
    <source>
        <dbReference type="ARBA" id="ARBA00023157"/>
    </source>
</evidence>
<keyword evidence="6" id="KW-0479">Metal-binding</keyword>
<keyword evidence="4 6" id="KW-0325">Glycoprotein</keyword>
<dbReference type="GO" id="GO:0004180">
    <property type="term" value="F:carboxypeptidase activity"/>
    <property type="evidence" value="ECO:0007669"/>
    <property type="project" value="UniProtKB-KW"/>
</dbReference>
<dbReference type="GO" id="GO:0008241">
    <property type="term" value="F:peptidyl-dipeptidase activity"/>
    <property type="evidence" value="ECO:0007669"/>
    <property type="project" value="InterPro"/>
</dbReference>
<feature type="transmembrane region" description="Helical" evidence="7">
    <location>
        <begin position="6"/>
        <end position="28"/>
    </location>
</feature>
<keyword evidence="2" id="KW-0732">Signal</keyword>
<evidence type="ECO:0000256" key="6">
    <source>
        <dbReference type="RuleBase" id="RU361144"/>
    </source>
</evidence>
<sequence>MSTYEASINFLAFMAWTKVAYLPLYFIIDKWRWDVFNGTVPENKWNSLWWEYKRKYPKVKPPVQRSDETDLDPGMIEHVAVDDPYMKYEKK</sequence>
<comment type="similarity">
    <text evidence="1 5 6">Belongs to the peptidase M2 family.</text>
</comment>
<dbReference type="GO" id="GO:0008237">
    <property type="term" value="F:metallopeptidase activity"/>
    <property type="evidence" value="ECO:0007669"/>
    <property type="project" value="UniProtKB-KW"/>
</dbReference>
<evidence type="ECO:0000256" key="5">
    <source>
        <dbReference type="PROSITE-ProRule" id="PRU01355"/>
    </source>
</evidence>
<keyword evidence="9" id="KW-1185">Reference proteome</keyword>
<dbReference type="AlphaFoldDB" id="A0AAV8X9L1"/>
<evidence type="ECO:0000313" key="9">
    <source>
        <dbReference type="Proteomes" id="UP001162156"/>
    </source>
</evidence>
<keyword evidence="7" id="KW-1133">Transmembrane helix</keyword>
<keyword evidence="6" id="KW-0121">Carboxypeptidase</keyword>
<dbReference type="Pfam" id="PF01401">
    <property type="entry name" value="Peptidase_M2"/>
    <property type="match status" value="1"/>
</dbReference>
<keyword evidence="6" id="KW-0378">Hydrolase</keyword>
<dbReference type="GO" id="GO:0006508">
    <property type="term" value="P:proteolysis"/>
    <property type="evidence" value="ECO:0007669"/>
    <property type="project" value="UniProtKB-KW"/>
</dbReference>
<organism evidence="8 9">
    <name type="scientific">Rhamnusium bicolor</name>
    <dbReference type="NCBI Taxonomy" id="1586634"/>
    <lineage>
        <taxon>Eukaryota</taxon>
        <taxon>Metazoa</taxon>
        <taxon>Ecdysozoa</taxon>
        <taxon>Arthropoda</taxon>
        <taxon>Hexapoda</taxon>
        <taxon>Insecta</taxon>
        <taxon>Pterygota</taxon>
        <taxon>Neoptera</taxon>
        <taxon>Endopterygota</taxon>
        <taxon>Coleoptera</taxon>
        <taxon>Polyphaga</taxon>
        <taxon>Cucujiformia</taxon>
        <taxon>Chrysomeloidea</taxon>
        <taxon>Cerambycidae</taxon>
        <taxon>Lepturinae</taxon>
        <taxon>Rhagiini</taxon>
        <taxon>Rhamnusium</taxon>
    </lineage>
</organism>
<dbReference type="PANTHER" id="PTHR10514:SF27">
    <property type="entry name" value="ANGIOTENSIN-CONVERTING ENZYME"/>
    <property type="match status" value="1"/>
</dbReference>
<accession>A0AAV8X9L1</accession>
<reference evidence="8" key="1">
    <citation type="journal article" date="2023" name="Insect Mol. Biol.">
        <title>Genome sequencing provides insights into the evolution of gene families encoding plant cell wall-degrading enzymes in longhorned beetles.</title>
        <authorList>
            <person name="Shin N.R."/>
            <person name="Okamura Y."/>
            <person name="Kirsch R."/>
            <person name="Pauchet Y."/>
        </authorList>
    </citation>
    <scope>NUCLEOTIDE SEQUENCE</scope>
    <source>
        <strain evidence="8">RBIC_L_NR</strain>
    </source>
</reference>
<dbReference type="GO" id="GO:0046872">
    <property type="term" value="F:metal ion binding"/>
    <property type="evidence" value="ECO:0007669"/>
    <property type="project" value="UniProtKB-KW"/>
</dbReference>
<dbReference type="PANTHER" id="PTHR10514">
    <property type="entry name" value="ANGIOTENSIN-CONVERTING ENZYME"/>
    <property type="match status" value="1"/>
</dbReference>
<proteinExistence type="inferred from homology"/>
<evidence type="ECO:0000256" key="7">
    <source>
        <dbReference type="SAM" id="Phobius"/>
    </source>
</evidence>